<dbReference type="OrthoDB" id="7595337at2"/>
<reference evidence="1 2" key="1">
    <citation type="submission" date="2016-10" db="EMBL/GenBank/DDBJ databases">
        <authorList>
            <person name="de Groot N.N."/>
        </authorList>
    </citation>
    <scope>NUCLEOTIDE SEQUENCE [LARGE SCALE GENOMIC DNA]</scope>
    <source>
        <strain evidence="1 2">CGMCC 1.6134</strain>
    </source>
</reference>
<keyword evidence="2" id="KW-1185">Reference proteome</keyword>
<gene>
    <name evidence="1" type="ORF">SAMN04488054_11863</name>
</gene>
<accession>A0A1I4NKP9</accession>
<sequence>MLKNMDGKAITEVAYKANYTRLMKKLPQDKHRAIVTELDRIADQEEVLTSSWIPGSDWRGTVYEPIWEACGRNDEVAAKFYGQILYKVIIDHPEEWLFGKYDHARGKTYFRVNTH</sequence>
<evidence type="ECO:0000313" key="1">
    <source>
        <dbReference type="EMBL" id="SFM15887.1"/>
    </source>
</evidence>
<dbReference type="RefSeq" id="WP_090927467.1">
    <property type="nucleotide sequence ID" value="NZ_FOTY01000018.1"/>
</dbReference>
<evidence type="ECO:0000313" key="2">
    <source>
        <dbReference type="Proteomes" id="UP000199668"/>
    </source>
</evidence>
<dbReference type="Proteomes" id="UP000199668">
    <property type="component" value="Unassembled WGS sequence"/>
</dbReference>
<organism evidence="1 2">
    <name type="scientific">Salibacterium qingdaonense</name>
    <dbReference type="NCBI Taxonomy" id="266892"/>
    <lineage>
        <taxon>Bacteria</taxon>
        <taxon>Bacillati</taxon>
        <taxon>Bacillota</taxon>
        <taxon>Bacilli</taxon>
        <taxon>Bacillales</taxon>
        <taxon>Bacillaceae</taxon>
    </lineage>
</organism>
<dbReference type="EMBL" id="FOTY01000018">
    <property type="protein sequence ID" value="SFM15887.1"/>
    <property type="molecule type" value="Genomic_DNA"/>
</dbReference>
<proteinExistence type="predicted"/>
<protein>
    <submittedName>
        <fullName evidence="1">Uncharacterized protein</fullName>
    </submittedName>
</protein>
<name>A0A1I4NKP9_9BACI</name>
<dbReference type="AlphaFoldDB" id="A0A1I4NKP9"/>